<evidence type="ECO:0000256" key="3">
    <source>
        <dbReference type="ARBA" id="ARBA00022694"/>
    </source>
</evidence>
<dbReference type="Gene3D" id="3.40.50.300">
    <property type="entry name" value="P-loop containing nucleotide triphosphate hydrolases"/>
    <property type="match status" value="1"/>
</dbReference>
<keyword evidence="9 10" id="KW-0342">GTP-binding</keyword>
<dbReference type="GO" id="GO:0005525">
    <property type="term" value="F:GTP binding"/>
    <property type="evidence" value="ECO:0007669"/>
    <property type="project" value="UniProtKB-UniRule"/>
</dbReference>
<keyword evidence="2 10" id="KW-0963">Cytoplasm</keyword>
<evidence type="ECO:0000256" key="5">
    <source>
        <dbReference type="ARBA" id="ARBA00022741"/>
    </source>
</evidence>
<dbReference type="InterPro" id="IPR025867">
    <property type="entry name" value="MnmE_helical"/>
</dbReference>
<evidence type="ECO:0000256" key="10">
    <source>
        <dbReference type="HAMAP-Rule" id="MF_00379"/>
    </source>
</evidence>
<sequence length="453" mass="50597">MEDTIAAISTALGVGAISIVRVSGSDALDIVDQIWDGKDLRKVPTHTIHYGHIIEKDKIVDEVLVTVMLSPRTFTTENIVEINCHGGIATTNKVLELLLLHGCRLAEPGEFTKRAFLNGRIDLTEAEGVMDLISAKTDQSRDLAINQVSGKVSTMIHNLRQSLVEIIANIEVNIDYPEYEDIEQLTTEKILPSMAKVKEEMHRILRNSENGKIVKEGIKTSIIGRPNVGKSSILNQLLEEDKAIVTDIAGTTRDIVEGTINIDGVLLHMIDTAGIRKTDDIVEKIGVEKSLSFMEESDLVLFVLNGNEALDSEDLTLLNKLKEQNKNYIVIVNKTDLQQKIDLSKIDVDHIIYMSALKNEGIEELKNKIKELFGLEKIETSDMTYLTNARSIAILKQALDSLREVEEGIKNHMPIDMVEIDIKNIWNLLGEIIGESYEEELIDQLFSQFCLGK</sequence>
<comment type="function">
    <text evidence="10">Exhibits a very high intrinsic GTPase hydrolysis rate. Involved in the addition of a carboxymethylaminomethyl (cmnm) group at the wobble position (U34) of certain tRNAs, forming tRNA-cmnm(5)s(2)U34.</text>
</comment>
<dbReference type="InterPro" id="IPR027417">
    <property type="entry name" value="P-loop_NTPase"/>
</dbReference>
<evidence type="ECO:0000256" key="9">
    <source>
        <dbReference type="ARBA" id="ARBA00023134"/>
    </source>
</evidence>
<dbReference type="EC" id="3.6.-.-" evidence="10"/>
<comment type="subunit">
    <text evidence="10">Homodimer. Heterotetramer of two MnmE and two MnmG subunits.</text>
</comment>
<organism evidence="13 14">
    <name type="scientific">Candidatus Fimihabitans intestinipullorum</name>
    <dbReference type="NCBI Taxonomy" id="2840820"/>
    <lineage>
        <taxon>Bacteria</taxon>
        <taxon>Bacillati</taxon>
        <taxon>Mycoplasmatota</taxon>
        <taxon>Mycoplasmatota incertae sedis</taxon>
        <taxon>Candidatus Fimihabitans</taxon>
    </lineage>
</organism>
<dbReference type="InterPro" id="IPR027368">
    <property type="entry name" value="MnmE_dom2"/>
</dbReference>
<dbReference type="GO" id="GO:0003924">
    <property type="term" value="F:GTPase activity"/>
    <property type="evidence" value="ECO:0007669"/>
    <property type="project" value="UniProtKB-UniRule"/>
</dbReference>
<dbReference type="InterPro" id="IPR006073">
    <property type="entry name" value="GTP-bd"/>
</dbReference>
<keyword evidence="6 10" id="KW-0378">Hydrolase</keyword>
<dbReference type="PROSITE" id="PS51709">
    <property type="entry name" value="G_TRME"/>
    <property type="match status" value="1"/>
</dbReference>
<dbReference type="InterPro" id="IPR031168">
    <property type="entry name" value="G_TrmE"/>
</dbReference>
<feature type="binding site" evidence="10">
    <location>
        <position position="120"/>
    </location>
    <ligand>
        <name>(6S)-5-formyl-5,6,7,8-tetrahydrofolate</name>
        <dbReference type="ChEBI" id="CHEBI:57457"/>
    </ligand>
</feature>
<dbReference type="EMBL" id="DVML01000009">
    <property type="protein sequence ID" value="HIU22253.1"/>
    <property type="molecule type" value="Genomic_DNA"/>
</dbReference>
<dbReference type="FunFam" id="3.40.50.300:FF:000494">
    <property type="entry name" value="tRNA modification GTPase MnmE"/>
    <property type="match status" value="1"/>
</dbReference>
<evidence type="ECO:0000256" key="7">
    <source>
        <dbReference type="ARBA" id="ARBA00022842"/>
    </source>
</evidence>
<dbReference type="NCBIfam" id="TIGR00450">
    <property type="entry name" value="mnmE_trmE_thdF"/>
    <property type="match status" value="1"/>
</dbReference>
<dbReference type="Gene3D" id="3.30.1360.120">
    <property type="entry name" value="Probable tRNA modification gtpase trme, domain 1"/>
    <property type="match status" value="1"/>
</dbReference>
<comment type="cofactor">
    <cofactor evidence="10">
        <name>K(+)</name>
        <dbReference type="ChEBI" id="CHEBI:29103"/>
    </cofactor>
    <text evidence="10">Binds 1 potassium ion per subunit.</text>
</comment>
<evidence type="ECO:0000256" key="2">
    <source>
        <dbReference type="ARBA" id="ARBA00022490"/>
    </source>
</evidence>
<dbReference type="GO" id="GO:0046872">
    <property type="term" value="F:metal ion binding"/>
    <property type="evidence" value="ECO:0007669"/>
    <property type="project" value="UniProtKB-KW"/>
</dbReference>
<dbReference type="SUPFAM" id="SSF116878">
    <property type="entry name" value="TrmE connector domain"/>
    <property type="match status" value="1"/>
</dbReference>
<feature type="binding site" evidence="10">
    <location>
        <position position="21"/>
    </location>
    <ligand>
        <name>(6S)-5-formyl-5,6,7,8-tetrahydrofolate</name>
        <dbReference type="ChEBI" id="CHEBI:57457"/>
    </ligand>
</feature>
<reference evidence="13" key="2">
    <citation type="journal article" date="2021" name="PeerJ">
        <title>Extensive microbial diversity within the chicken gut microbiome revealed by metagenomics and culture.</title>
        <authorList>
            <person name="Gilroy R."/>
            <person name="Ravi A."/>
            <person name="Getino M."/>
            <person name="Pursley I."/>
            <person name="Horton D.L."/>
            <person name="Alikhan N.F."/>
            <person name="Baker D."/>
            <person name="Gharbi K."/>
            <person name="Hall N."/>
            <person name="Watson M."/>
            <person name="Adriaenssens E.M."/>
            <person name="Foster-Nyarko E."/>
            <person name="Jarju S."/>
            <person name="Secka A."/>
            <person name="Antonio M."/>
            <person name="Oren A."/>
            <person name="Chaudhuri R.R."/>
            <person name="La Ragione R."/>
            <person name="Hildebrand F."/>
            <person name="Pallen M.J."/>
        </authorList>
    </citation>
    <scope>NUCLEOTIDE SEQUENCE</scope>
    <source>
        <strain evidence="13">CHK197-8231</strain>
    </source>
</reference>
<dbReference type="SUPFAM" id="SSF52540">
    <property type="entry name" value="P-loop containing nucleoside triphosphate hydrolases"/>
    <property type="match status" value="1"/>
</dbReference>
<comment type="caution">
    <text evidence="10">Lacks conserved residue(s) required for the propagation of feature annotation.</text>
</comment>
<protein>
    <recommendedName>
        <fullName evidence="10">tRNA modification GTPase MnmE</fullName>
        <ecNumber evidence="10">3.6.-.-</ecNumber>
    </recommendedName>
</protein>
<evidence type="ECO:0000256" key="8">
    <source>
        <dbReference type="ARBA" id="ARBA00022958"/>
    </source>
</evidence>
<evidence type="ECO:0000256" key="1">
    <source>
        <dbReference type="ARBA" id="ARBA00011043"/>
    </source>
</evidence>
<evidence type="ECO:0000259" key="12">
    <source>
        <dbReference type="PROSITE" id="PS51709"/>
    </source>
</evidence>
<dbReference type="GO" id="GO:0042802">
    <property type="term" value="F:identical protein binding"/>
    <property type="evidence" value="ECO:0007669"/>
    <property type="project" value="UniProtKB-ARBA"/>
</dbReference>
<accession>A0A9D1L3T8</accession>
<evidence type="ECO:0000256" key="4">
    <source>
        <dbReference type="ARBA" id="ARBA00022723"/>
    </source>
</evidence>
<dbReference type="NCBIfam" id="TIGR00231">
    <property type="entry name" value="small_GTP"/>
    <property type="match status" value="1"/>
</dbReference>
<keyword evidence="3 10" id="KW-0819">tRNA processing</keyword>
<dbReference type="Pfam" id="PF10396">
    <property type="entry name" value="TrmE_N"/>
    <property type="match status" value="1"/>
</dbReference>
<dbReference type="CDD" id="cd04164">
    <property type="entry name" value="trmE"/>
    <property type="match status" value="1"/>
</dbReference>
<dbReference type="Pfam" id="PF12631">
    <property type="entry name" value="MnmE_helical"/>
    <property type="match status" value="1"/>
</dbReference>
<dbReference type="InterPro" id="IPR005225">
    <property type="entry name" value="Small_GTP-bd"/>
</dbReference>
<gene>
    <name evidence="10 13" type="primary">mnmE</name>
    <name evidence="10" type="synonym">trmE</name>
    <name evidence="13" type="ORF">IAD49_01590</name>
</gene>
<keyword evidence="7 10" id="KW-0460">Magnesium</keyword>
<evidence type="ECO:0000313" key="13">
    <source>
        <dbReference type="EMBL" id="HIU22253.1"/>
    </source>
</evidence>
<evidence type="ECO:0000256" key="11">
    <source>
        <dbReference type="RuleBase" id="RU003313"/>
    </source>
</evidence>
<dbReference type="FunFam" id="3.30.1360.120:FF:000003">
    <property type="entry name" value="tRNA modification GTPase MnmE"/>
    <property type="match status" value="1"/>
</dbReference>
<feature type="binding site" evidence="10">
    <location>
        <position position="227"/>
    </location>
    <ligand>
        <name>K(+)</name>
        <dbReference type="ChEBI" id="CHEBI:29103"/>
    </ligand>
</feature>
<keyword evidence="4 10" id="KW-0479">Metal-binding</keyword>
<reference evidence="13" key="1">
    <citation type="submission" date="2020-10" db="EMBL/GenBank/DDBJ databases">
        <authorList>
            <person name="Gilroy R."/>
        </authorList>
    </citation>
    <scope>NUCLEOTIDE SEQUENCE</scope>
    <source>
        <strain evidence="13">CHK197-8231</strain>
    </source>
</reference>
<feature type="binding site" evidence="10">
    <location>
        <begin position="271"/>
        <end position="274"/>
    </location>
    <ligand>
        <name>GTP</name>
        <dbReference type="ChEBI" id="CHEBI:37565"/>
    </ligand>
</feature>
<feature type="binding site" evidence="10">
    <location>
        <position position="246"/>
    </location>
    <ligand>
        <name>K(+)</name>
        <dbReference type="ChEBI" id="CHEBI:29103"/>
    </ligand>
</feature>
<evidence type="ECO:0000256" key="6">
    <source>
        <dbReference type="ARBA" id="ARBA00022801"/>
    </source>
</evidence>
<dbReference type="NCBIfam" id="NF003661">
    <property type="entry name" value="PRK05291.1-3"/>
    <property type="match status" value="1"/>
</dbReference>
<dbReference type="GO" id="GO:0002098">
    <property type="term" value="P:tRNA wobble uridine modification"/>
    <property type="evidence" value="ECO:0007669"/>
    <property type="project" value="TreeGrafter"/>
</dbReference>
<dbReference type="InterPro" id="IPR027266">
    <property type="entry name" value="TrmE/GcvT-like"/>
</dbReference>
<evidence type="ECO:0000313" key="14">
    <source>
        <dbReference type="Proteomes" id="UP000824087"/>
    </source>
</evidence>
<dbReference type="Gene3D" id="1.20.120.430">
    <property type="entry name" value="tRNA modification GTPase MnmE domain 2"/>
    <property type="match status" value="1"/>
</dbReference>
<feature type="binding site" evidence="10">
    <location>
        <position position="81"/>
    </location>
    <ligand>
        <name>(6S)-5-formyl-5,6,7,8-tetrahydrofolate</name>
        <dbReference type="ChEBI" id="CHEBI:57457"/>
    </ligand>
</feature>
<feature type="binding site" evidence="10">
    <location>
        <begin position="246"/>
        <end position="252"/>
    </location>
    <ligand>
        <name>GTP</name>
        <dbReference type="ChEBI" id="CHEBI:37565"/>
    </ligand>
</feature>
<feature type="binding site" evidence="10">
    <location>
        <position position="248"/>
    </location>
    <ligand>
        <name>K(+)</name>
        <dbReference type="ChEBI" id="CHEBI:29103"/>
    </ligand>
</feature>
<feature type="binding site" evidence="10">
    <location>
        <position position="252"/>
    </location>
    <ligand>
        <name>Mg(2+)</name>
        <dbReference type="ChEBI" id="CHEBI:18420"/>
    </ligand>
</feature>
<feature type="binding site" evidence="10">
    <location>
        <position position="453"/>
    </location>
    <ligand>
        <name>(6S)-5-formyl-5,6,7,8-tetrahydrofolate</name>
        <dbReference type="ChEBI" id="CHEBI:57457"/>
    </ligand>
</feature>
<feature type="domain" description="TrmE-type G" evidence="12">
    <location>
        <begin position="217"/>
        <end position="374"/>
    </location>
</feature>
<name>A0A9D1L3T8_9BACT</name>
<dbReference type="PRINTS" id="PR00326">
    <property type="entry name" value="GTP1OBG"/>
</dbReference>
<comment type="caution">
    <text evidence="13">The sequence shown here is derived from an EMBL/GenBank/DDBJ whole genome shotgun (WGS) entry which is preliminary data.</text>
</comment>
<keyword evidence="8 10" id="KW-0630">Potassium</keyword>
<proteinExistence type="inferred from homology"/>
<feature type="binding site" evidence="10">
    <location>
        <position position="251"/>
    </location>
    <ligand>
        <name>K(+)</name>
        <dbReference type="ChEBI" id="CHEBI:29103"/>
    </ligand>
</feature>
<keyword evidence="5 10" id="KW-0547">Nucleotide-binding</keyword>
<dbReference type="InterPro" id="IPR018948">
    <property type="entry name" value="GTP-bd_TrmE_N"/>
</dbReference>
<dbReference type="HAMAP" id="MF_00379">
    <property type="entry name" value="GTPase_MnmE"/>
    <property type="match status" value="1"/>
</dbReference>
<dbReference type="PANTHER" id="PTHR42714">
    <property type="entry name" value="TRNA MODIFICATION GTPASE GTPBP3"/>
    <property type="match status" value="1"/>
</dbReference>
<dbReference type="CDD" id="cd14858">
    <property type="entry name" value="TrmE_N"/>
    <property type="match status" value="1"/>
</dbReference>
<comment type="subcellular location">
    <subcellularLocation>
        <location evidence="10">Cytoplasm</location>
    </subcellularLocation>
</comment>
<dbReference type="PANTHER" id="PTHR42714:SF2">
    <property type="entry name" value="TRNA MODIFICATION GTPASE GTPBP3, MITOCHONDRIAL"/>
    <property type="match status" value="1"/>
</dbReference>
<comment type="similarity">
    <text evidence="1 10 11">Belongs to the TRAFAC class TrmE-Era-EngA-EngB-Septin-like GTPase superfamily. TrmE GTPase family.</text>
</comment>
<dbReference type="GO" id="GO:0030488">
    <property type="term" value="P:tRNA methylation"/>
    <property type="evidence" value="ECO:0007669"/>
    <property type="project" value="TreeGrafter"/>
</dbReference>
<dbReference type="AlphaFoldDB" id="A0A9D1L3T8"/>
<dbReference type="Pfam" id="PF01926">
    <property type="entry name" value="MMR_HSR1"/>
    <property type="match status" value="1"/>
</dbReference>
<dbReference type="Proteomes" id="UP000824087">
    <property type="component" value="Unassembled WGS sequence"/>
</dbReference>
<dbReference type="GO" id="GO:0005829">
    <property type="term" value="C:cytosol"/>
    <property type="evidence" value="ECO:0007669"/>
    <property type="project" value="TreeGrafter"/>
</dbReference>
<feature type="binding site" evidence="10">
    <location>
        <begin position="227"/>
        <end position="232"/>
    </location>
    <ligand>
        <name>GTP</name>
        <dbReference type="ChEBI" id="CHEBI:37565"/>
    </ligand>
</feature>
<dbReference type="InterPro" id="IPR004520">
    <property type="entry name" value="GTPase_MnmE"/>
</dbReference>
<feature type="binding site" evidence="10">
    <location>
        <position position="231"/>
    </location>
    <ligand>
        <name>Mg(2+)</name>
        <dbReference type="ChEBI" id="CHEBI:18420"/>
    </ligand>
</feature>